<protein>
    <recommendedName>
        <fullName evidence="3">Prepilin-type N-terminal cleavage/methylation domain-containing protein</fullName>
    </recommendedName>
</protein>
<accession>X0V7J3</accession>
<keyword evidence="1" id="KW-1133">Transmembrane helix</keyword>
<organism evidence="2">
    <name type="scientific">marine sediment metagenome</name>
    <dbReference type="NCBI Taxonomy" id="412755"/>
    <lineage>
        <taxon>unclassified sequences</taxon>
        <taxon>metagenomes</taxon>
        <taxon>ecological metagenomes</taxon>
    </lineage>
</organism>
<evidence type="ECO:0000313" key="2">
    <source>
        <dbReference type="EMBL" id="GAG14139.1"/>
    </source>
</evidence>
<name>X0V7J3_9ZZZZ</name>
<evidence type="ECO:0008006" key="3">
    <source>
        <dbReference type="Google" id="ProtNLM"/>
    </source>
</evidence>
<gene>
    <name evidence="2" type="ORF">S01H1_57499</name>
</gene>
<feature type="transmembrane region" description="Helical" evidence="1">
    <location>
        <begin position="13"/>
        <end position="32"/>
    </location>
</feature>
<reference evidence="2" key="1">
    <citation type="journal article" date="2014" name="Front. Microbiol.">
        <title>High frequency of phylogenetically diverse reductive dehalogenase-homologous genes in deep subseafloor sedimentary metagenomes.</title>
        <authorList>
            <person name="Kawai M."/>
            <person name="Futagami T."/>
            <person name="Toyoda A."/>
            <person name="Takaki Y."/>
            <person name="Nishi S."/>
            <person name="Hori S."/>
            <person name="Arai W."/>
            <person name="Tsubouchi T."/>
            <person name="Morono Y."/>
            <person name="Uchiyama I."/>
            <person name="Ito T."/>
            <person name="Fujiyama A."/>
            <person name="Inagaki F."/>
            <person name="Takami H."/>
        </authorList>
    </citation>
    <scope>NUCLEOTIDE SEQUENCE</scope>
    <source>
        <strain evidence="2">Expedition CK06-06</strain>
    </source>
</reference>
<keyword evidence="1" id="KW-0472">Membrane</keyword>
<dbReference type="EMBL" id="BARS01037501">
    <property type="protein sequence ID" value="GAG14139.1"/>
    <property type="molecule type" value="Genomic_DNA"/>
</dbReference>
<sequence>RRAGYKGITLIEMLGYIAVIAVVINLATSVFIRSSRLAAMGTGALDRVNAVEEIRDGFTAAVRRSSGISAGIGEHRSGSDRVVLTMPQLAGEEGVRRYIVFGLLGDDPRLNKLVVVERDGNLSAESFVTYRQDLDSIRFSYETEDLREAKLVVMEIETKRTVDRGKRRAPYRFTAAMRAVADGRGDRS</sequence>
<evidence type="ECO:0000256" key="1">
    <source>
        <dbReference type="SAM" id="Phobius"/>
    </source>
</evidence>
<keyword evidence="1" id="KW-0812">Transmembrane</keyword>
<feature type="non-terminal residue" evidence="2">
    <location>
        <position position="1"/>
    </location>
</feature>
<comment type="caution">
    <text evidence="2">The sequence shown here is derived from an EMBL/GenBank/DDBJ whole genome shotgun (WGS) entry which is preliminary data.</text>
</comment>
<proteinExistence type="predicted"/>
<dbReference type="AlphaFoldDB" id="X0V7J3"/>